<keyword evidence="9" id="KW-1185">Reference proteome</keyword>
<name>A0A7I8KQ98_SPIIN</name>
<reference evidence="8" key="1">
    <citation type="submission" date="2020-02" db="EMBL/GenBank/DDBJ databases">
        <authorList>
            <person name="Scholz U."/>
            <person name="Mascher M."/>
            <person name="Fiebig A."/>
        </authorList>
    </citation>
    <scope>NUCLEOTIDE SEQUENCE</scope>
</reference>
<dbReference type="GO" id="GO:0003677">
    <property type="term" value="F:DNA binding"/>
    <property type="evidence" value="ECO:0007669"/>
    <property type="project" value="UniProtKB-KW"/>
</dbReference>
<proteinExistence type="predicted"/>
<evidence type="ECO:0000256" key="1">
    <source>
        <dbReference type="ARBA" id="ARBA00004123"/>
    </source>
</evidence>
<dbReference type="AlphaFoldDB" id="A0A7I8KQ98"/>
<organism evidence="8 9">
    <name type="scientific">Spirodela intermedia</name>
    <name type="common">Intermediate duckweed</name>
    <dbReference type="NCBI Taxonomy" id="51605"/>
    <lineage>
        <taxon>Eukaryota</taxon>
        <taxon>Viridiplantae</taxon>
        <taxon>Streptophyta</taxon>
        <taxon>Embryophyta</taxon>
        <taxon>Tracheophyta</taxon>
        <taxon>Spermatophyta</taxon>
        <taxon>Magnoliopsida</taxon>
        <taxon>Liliopsida</taxon>
        <taxon>Araceae</taxon>
        <taxon>Lemnoideae</taxon>
        <taxon>Spirodela</taxon>
    </lineage>
</organism>
<evidence type="ECO:0000313" key="8">
    <source>
        <dbReference type="EMBL" id="CAA7399993.1"/>
    </source>
</evidence>
<accession>A0A7I8KQ98</accession>
<dbReference type="SUPFAM" id="SSF55455">
    <property type="entry name" value="SRF-like"/>
    <property type="match status" value="1"/>
</dbReference>
<evidence type="ECO:0000256" key="3">
    <source>
        <dbReference type="ARBA" id="ARBA00023125"/>
    </source>
</evidence>
<keyword evidence="5" id="KW-0539">Nucleus</keyword>
<dbReference type="PROSITE" id="PS50066">
    <property type="entry name" value="MADS_BOX_2"/>
    <property type="match status" value="1"/>
</dbReference>
<protein>
    <recommendedName>
        <fullName evidence="7">MADS-box domain-containing protein</fullName>
    </recommendedName>
</protein>
<comment type="subcellular location">
    <subcellularLocation>
        <location evidence="1">Nucleus</location>
    </subcellularLocation>
</comment>
<keyword evidence="2" id="KW-0805">Transcription regulation</keyword>
<dbReference type="OrthoDB" id="601557at2759"/>
<evidence type="ECO:0000313" key="9">
    <source>
        <dbReference type="Proteomes" id="UP000663760"/>
    </source>
</evidence>
<dbReference type="GO" id="GO:0046983">
    <property type="term" value="F:protein dimerization activity"/>
    <property type="evidence" value="ECO:0007669"/>
    <property type="project" value="InterPro"/>
</dbReference>
<dbReference type="Pfam" id="PF00319">
    <property type="entry name" value="SRF-TF"/>
    <property type="match status" value="1"/>
</dbReference>
<dbReference type="InterPro" id="IPR002100">
    <property type="entry name" value="TF_MADSbox"/>
</dbReference>
<keyword evidence="3" id="KW-0238">DNA-binding</keyword>
<evidence type="ECO:0000259" key="7">
    <source>
        <dbReference type="PROSITE" id="PS50066"/>
    </source>
</evidence>
<evidence type="ECO:0000256" key="5">
    <source>
        <dbReference type="ARBA" id="ARBA00023242"/>
    </source>
</evidence>
<evidence type="ECO:0000256" key="6">
    <source>
        <dbReference type="SAM" id="MobiDB-lite"/>
    </source>
</evidence>
<dbReference type="Gene3D" id="3.40.1810.10">
    <property type="entry name" value="Transcription factor, MADS-box"/>
    <property type="match status" value="1"/>
</dbReference>
<feature type="region of interest" description="Disordered" evidence="6">
    <location>
        <begin position="73"/>
        <end position="117"/>
    </location>
</feature>
<keyword evidence="4" id="KW-0804">Transcription</keyword>
<feature type="domain" description="MADS-box" evidence="7">
    <location>
        <begin position="19"/>
        <end position="51"/>
    </location>
</feature>
<dbReference type="EMBL" id="LR746270">
    <property type="protein sequence ID" value="CAA7399993.1"/>
    <property type="molecule type" value="Genomic_DNA"/>
</dbReference>
<feature type="region of interest" description="Disordered" evidence="6">
    <location>
        <begin position="1"/>
        <end position="27"/>
    </location>
</feature>
<evidence type="ECO:0000256" key="4">
    <source>
        <dbReference type="ARBA" id="ARBA00023163"/>
    </source>
</evidence>
<dbReference type="InterPro" id="IPR036879">
    <property type="entry name" value="TF_MADSbox_sf"/>
</dbReference>
<sequence>MASTSAMERGAKRRGKKPWARREQGLKKKAAELSTLCGVDVFLAGYNDEGEDFFIWPHDMKEAERIADRLKEQQGIGGGQGPGGKRKRGASTSAPNTASKRRKGDSKAAVCPQNSAAERPVQKSDVEFCLDVLDKEEPMAFWREILEMTSGSSGAITNDFGAAAGANAIRPTGRAEATTGIAVAAGLPSMIPPLFPPHEISDDLPVEAGWGASPWNGEYVRDLSAGSSWPYFQEPLVADEAFRSPSLEELLWGVPSVSGGHALEMEAQRSYLCSCQAAIGVPGVIPFLPPLLPPHPAAFSFSAANPGWAYF</sequence>
<gene>
    <name evidence="8" type="ORF">SI8410_07010663</name>
</gene>
<dbReference type="GO" id="GO:0005634">
    <property type="term" value="C:nucleus"/>
    <property type="evidence" value="ECO:0007669"/>
    <property type="project" value="UniProtKB-SubCell"/>
</dbReference>
<evidence type="ECO:0000256" key="2">
    <source>
        <dbReference type="ARBA" id="ARBA00023015"/>
    </source>
</evidence>
<dbReference type="Proteomes" id="UP000663760">
    <property type="component" value="Chromosome 7"/>
</dbReference>